<evidence type="ECO:0000256" key="1">
    <source>
        <dbReference type="SAM" id="MobiDB-lite"/>
    </source>
</evidence>
<dbReference type="Gene3D" id="3.40.50.150">
    <property type="entry name" value="Vaccinia Virus protein VP39"/>
    <property type="match status" value="1"/>
</dbReference>
<organism evidence="2 3">
    <name type="scientific">Sphagnum troendelagicum</name>
    <dbReference type="NCBI Taxonomy" id="128251"/>
    <lineage>
        <taxon>Eukaryota</taxon>
        <taxon>Viridiplantae</taxon>
        <taxon>Streptophyta</taxon>
        <taxon>Embryophyta</taxon>
        <taxon>Bryophyta</taxon>
        <taxon>Sphagnophytina</taxon>
        <taxon>Sphagnopsida</taxon>
        <taxon>Sphagnales</taxon>
        <taxon>Sphagnaceae</taxon>
        <taxon>Sphagnum</taxon>
    </lineage>
</organism>
<feature type="region of interest" description="Disordered" evidence="1">
    <location>
        <begin position="332"/>
        <end position="375"/>
    </location>
</feature>
<proteinExistence type="predicted"/>
<dbReference type="Pfam" id="PF07279">
    <property type="entry name" value="DUF1442"/>
    <property type="match status" value="1"/>
</dbReference>
<feature type="region of interest" description="Disordered" evidence="1">
    <location>
        <begin position="437"/>
        <end position="468"/>
    </location>
</feature>
<feature type="compositionally biased region" description="Basic and acidic residues" evidence="1">
    <location>
        <begin position="339"/>
        <end position="352"/>
    </location>
</feature>
<dbReference type="Proteomes" id="UP001497512">
    <property type="component" value="Chromosome 3"/>
</dbReference>
<keyword evidence="3" id="KW-1185">Reference proteome</keyword>
<dbReference type="PANTHER" id="PTHR33593">
    <property type="entry name" value="DUF1442 FAMILY PROTEIN"/>
    <property type="match status" value="1"/>
</dbReference>
<dbReference type="SUPFAM" id="SSF53335">
    <property type="entry name" value="S-adenosyl-L-methionine-dependent methyltransferases"/>
    <property type="match status" value="1"/>
</dbReference>
<dbReference type="InterPro" id="IPR009902">
    <property type="entry name" value="DUF1442"/>
</dbReference>
<accession>A0ABP0UCT4</accession>
<name>A0ABP0UCT4_9BRYO</name>
<feature type="region of interest" description="Disordered" evidence="1">
    <location>
        <begin position="228"/>
        <end position="256"/>
    </location>
</feature>
<dbReference type="EMBL" id="OZ019895">
    <property type="protein sequence ID" value="CAK9219047.1"/>
    <property type="molecule type" value="Genomic_DNA"/>
</dbReference>
<feature type="compositionally biased region" description="Polar residues" evidence="1">
    <location>
        <begin position="355"/>
        <end position="369"/>
    </location>
</feature>
<dbReference type="PANTHER" id="PTHR33593:SF30">
    <property type="entry name" value="ACT DOMAIN-CONTAINING PROTEIN"/>
    <property type="match status" value="1"/>
</dbReference>
<feature type="compositionally biased region" description="Low complexity" evidence="1">
    <location>
        <begin position="236"/>
        <end position="249"/>
    </location>
</feature>
<sequence>MLETHCFSEMRWFSEMASTAFCDSLNVRRVLLEKRLSFGKSKRRPPLLEPASAEFIAALAAGINSHHTLQVGCGLSTVALAVAAQTTGSCVLSVHHEKDKQKIVQYFLKELGLLEFVEFITEDSASFIAHREGVEFVLLSGIPERYIELFDLLKLRKGAVVVADNALDDATNDYIRHVRRQPGVESSTLPLNRGIEVTKIVCWEKFKRERKIYSGIDDPINDLDDLSRQPGMQGVSSNMPLSSSGPSFSHTHPDTVSSLNSCHRAHSVLVQSKQCNPMVTLESGSKRPGVPHGLDGSESHKPLTGTLHESEIPETSQQGELWRFKGCNGGEATGLDTSELGKLDRPESKVESEETIWNSQVASPSSSDQRGQHLGLDSFPIVDSLGNQLSANSSAHLDPCTDNLDTHFPSQGLASSLEGEGASSFIDTSTSITSGLEISDKAGSHSPARGECSAGPSCKPSGGDENEGVAQMHLENNGVSLPSSNCSFEEQVAPDPLESAVVECSNEEHTNDSSLQSDFRVYFKNDTLQTEVTVEGTDQDMLLFDISLGFNETGVSVQKAKIGTQDNVVSDVFYVVDVGTKAPLLESRWEVVRNRLLARISERHQLLHASPL</sequence>
<dbReference type="InterPro" id="IPR029063">
    <property type="entry name" value="SAM-dependent_MTases_sf"/>
</dbReference>
<reference evidence="2" key="1">
    <citation type="submission" date="2024-02" db="EMBL/GenBank/DDBJ databases">
        <authorList>
            <consortium name="ELIXIR-Norway"/>
            <consortium name="Elixir Norway"/>
        </authorList>
    </citation>
    <scope>NUCLEOTIDE SEQUENCE</scope>
</reference>
<evidence type="ECO:0000313" key="3">
    <source>
        <dbReference type="Proteomes" id="UP001497512"/>
    </source>
</evidence>
<dbReference type="CDD" id="cd04873">
    <property type="entry name" value="ACT_UUR-ACR-like"/>
    <property type="match status" value="1"/>
</dbReference>
<gene>
    <name evidence="2" type="ORF">CSSPTR1EN2_LOCUS14289</name>
</gene>
<protein>
    <submittedName>
        <fullName evidence="2">Uncharacterized protein</fullName>
    </submittedName>
</protein>
<evidence type="ECO:0000313" key="2">
    <source>
        <dbReference type="EMBL" id="CAK9219047.1"/>
    </source>
</evidence>